<evidence type="ECO:0000259" key="3">
    <source>
        <dbReference type="Pfam" id="PF01464"/>
    </source>
</evidence>
<gene>
    <name evidence="4" type="ORF">J0H12_04630</name>
</gene>
<comment type="similarity">
    <text evidence="1">Belongs to the virb1 family.</text>
</comment>
<dbReference type="CDD" id="cd13400">
    <property type="entry name" value="LT_IagB-like"/>
    <property type="match status" value="1"/>
</dbReference>
<evidence type="ECO:0000256" key="2">
    <source>
        <dbReference type="SAM" id="SignalP"/>
    </source>
</evidence>
<sequence>MVIKFAFLIVSFLATSPLFATAINTHHYKHHIRLIETRHQIPAGLLHAIAKVESGRWNEQEKQFMSWPWVIHANGKGHYFSTKEQAIEAVQKLQAQGVKNIDVGLMQINLLYHPDAFETLAEAFDPKHNVDYAARYLKGLKQNHNSWQKAVAYYHSASPTHHRPYCKKVLATWREDQKNNPHHDFFQERVASFNQKSDQERRTITPPDRLDLFKKRMQARYHQIRDRLFESQNLRRGKVYRLKPVSYKAATQPQIKSTP</sequence>
<dbReference type="InterPro" id="IPR023346">
    <property type="entry name" value="Lysozyme-like_dom_sf"/>
</dbReference>
<dbReference type="AlphaFoldDB" id="A0A8J7Q0P2"/>
<evidence type="ECO:0000256" key="1">
    <source>
        <dbReference type="ARBA" id="ARBA00009387"/>
    </source>
</evidence>
<protein>
    <submittedName>
        <fullName evidence="4">Lytic transglycosylase domain-containing protein</fullName>
    </submittedName>
</protein>
<feature type="domain" description="Transglycosylase SLT" evidence="3">
    <location>
        <begin position="36"/>
        <end position="156"/>
    </location>
</feature>
<dbReference type="Proteomes" id="UP000664414">
    <property type="component" value="Unassembled WGS sequence"/>
</dbReference>
<comment type="caution">
    <text evidence="4">The sequence shown here is derived from an EMBL/GenBank/DDBJ whole genome shotgun (WGS) entry which is preliminary data.</text>
</comment>
<evidence type="ECO:0000313" key="4">
    <source>
        <dbReference type="EMBL" id="MBN9413191.1"/>
    </source>
</evidence>
<dbReference type="EMBL" id="JAFKGL010000018">
    <property type="protein sequence ID" value="MBN9413191.1"/>
    <property type="molecule type" value="Genomic_DNA"/>
</dbReference>
<accession>A0A8J7Q0P2</accession>
<name>A0A8J7Q0P2_9PROT</name>
<dbReference type="InterPro" id="IPR008258">
    <property type="entry name" value="Transglycosylase_SLT_dom_1"/>
</dbReference>
<reference evidence="4" key="1">
    <citation type="submission" date="2021-02" db="EMBL/GenBank/DDBJ databases">
        <title>Thiocyanate and organic carbon inputs drive convergent selection for specific autotrophic Afipia and Thiobacillus strains within complex microbiomes.</title>
        <authorList>
            <person name="Huddy R.J."/>
            <person name="Sachdeva R."/>
            <person name="Kadzinga F."/>
            <person name="Kantor R.S."/>
            <person name="Harrison S.T.L."/>
            <person name="Banfield J.F."/>
        </authorList>
    </citation>
    <scope>NUCLEOTIDE SEQUENCE</scope>
    <source>
        <strain evidence="4">SCN18_10_11_15_R4_P_38_20</strain>
    </source>
</reference>
<dbReference type="SUPFAM" id="SSF53955">
    <property type="entry name" value="Lysozyme-like"/>
    <property type="match status" value="1"/>
</dbReference>
<organism evidence="4 5">
    <name type="scientific">Candidatus Paracaedimonas acanthamoebae</name>
    <dbReference type="NCBI Taxonomy" id="244581"/>
    <lineage>
        <taxon>Bacteria</taxon>
        <taxon>Pseudomonadati</taxon>
        <taxon>Pseudomonadota</taxon>
        <taxon>Alphaproteobacteria</taxon>
        <taxon>Holosporales</taxon>
        <taxon>Caedimonadaceae</taxon>
        <taxon>Candidatus Paracaedimonas</taxon>
    </lineage>
</organism>
<keyword evidence="2" id="KW-0732">Signal</keyword>
<evidence type="ECO:0000313" key="5">
    <source>
        <dbReference type="Proteomes" id="UP000664414"/>
    </source>
</evidence>
<dbReference type="Pfam" id="PF01464">
    <property type="entry name" value="SLT"/>
    <property type="match status" value="1"/>
</dbReference>
<dbReference type="Gene3D" id="1.10.530.10">
    <property type="match status" value="1"/>
</dbReference>
<proteinExistence type="inferred from homology"/>
<feature type="signal peptide" evidence="2">
    <location>
        <begin position="1"/>
        <end position="22"/>
    </location>
</feature>
<feature type="chain" id="PRO_5035166146" evidence="2">
    <location>
        <begin position="23"/>
        <end position="259"/>
    </location>
</feature>